<dbReference type="GO" id="GO:0003837">
    <property type="term" value="F:beta-ureidopropionase activity"/>
    <property type="evidence" value="ECO:0007669"/>
    <property type="project" value="TreeGrafter"/>
</dbReference>
<dbReference type="EMBL" id="KI658727">
    <property type="protein sequence ID" value="ETN81480.1"/>
    <property type="molecule type" value="Genomic_DNA"/>
</dbReference>
<dbReference type="InterPro" id="IPR036526">
    <property type="entry name" value="C-N_Hydrolase_sf"/>
</dbReference>
<dbReference type="InterPro" id="IPR003010">
    <property type="entry name" value="C-N_Hydrolase"/>
</dbReference>
<dbReference type="Proteomes" id="UP000053676">
    <property type="component" value="Unassembled WGS sequence"/>
</dbReference>
<dbReference type="PANTHER" id="PTHR43674:SF2">
    <property type="entry name" value="BETA-UREIDOPROPIONASE"/>
    <property type="match status" value="1"/>
</dbReference>
<evidence type="ECO:0000256" key="1">
    <source>
        <dbReference type="ARBA" id="ARBA00022801"/>
    </source>
</evidence>
<keyword evidence="1" id="KW-0378">Hydrolase</keyword>
<proteinExistence type="predicted"/>
<dbReference type="SUPFAM" id="SSF56317">
    <property type="entry name" value="Carbon-nitrogen hydrolase"/>
    <property type="match status" value="1"/>
</dbReference>
<reference evidence="4" key="1">
    <citation type="journal article" date="2014" name="Nat. Genet.">
        <title>Genome of the human hookworm Necator americanus.</title>
        <authorList>
            <person name="Tang Y.T."/>
            <person name="Gao X."/>
            <person name="Rosa B.A."/>
            <person name="Abubucker S."/>
            <person name="Hallsworth-Pepin K."/>
            <person name="Martin J."/>
            <person name="Tyagi R."/>
            <person name="Heizer E."/>
            <person name="Zhang X."/>
            <person name="Bhonagiri-Palsikar V."/>
            <person name="Minx P."/>
            <person name="Warren W.C."/>
            <person name="Wang Q."/>
            <person name="Zhan B."/>
            <person name="Hotez P.J."/>
            <person name="Sternberg P.W."/>
            <person name="Dougall A."/>
            <person name="Gaze S.T."/>
            <person name="Mulvenna J."/>
            <person name="Sotillo J."/>
            <person name="Ranganathan S."/>
            <person name="Rabelo E.M."/>
            <person name="Wilson R.K."/>
            <person name="Felgner P.L."/>
            <person name="Bethony J."/>
            <person name="Hawdon J.M."/>
            <person name="Gasser R.B."/>
            <person name="Loukas A."/>
            <person name="Mitreva M."/>
        </authorList>
    </citation>
    <scope>NUCLEOTIDE SEQUENCE [LARGE SCALE GENOMIC DNA]</scope>
</reference>
<dbReference type="PANTHER" id="PTHR43674">
    <property type="entry name" value="NITRILASE C965.09-RELATED"/>
    <property type="match status" value="1"/>
</dbReference>
<organism evidence="3 4">
    <name type="scientific">Necator americanus</name>
    <name type="common">Human hookworm</name>
    <dbReference type="NCBI Taxonomy" id="51031"/>
    <lineage>
        <taxon>Eukaryota</taxon>
        <taxon>Metazoa</taxon>
        <taxon>Ecdysozoa</taxon>
        <taxon>Nematoda</taxon>
        <taxon>Chromadorea</taxon>
        <taxon>Rhabditida</taxon>
        <taxon>Rhabditina</taxon>
        <taxon>Rhabditomorpha</taxon>
        <taxon>Strongyloidea</taxon>
        <taxon>Ancylostomatidae</taxon>
        <taxon>Bunostominae</taxon>
        <taxon>Necator</taxon>
    </lineage>
</organism>
<name>W2THE5_NECAM</name>
<evidence type="ECO:0000313" key="3">
    <source>
        <dbReference type="EMBL" id="ETN81480.1"/>
    </source>
</evidence>
<dbReference type="GO" id="GO:0033396">
    <property type="term" value="P:beta-alanine biosynthetic process via 3-ureidopropionate"/>
    <property type="evidence" value="ECO:0007669"/>
    <property type="project" value="TreeGrafter"/>
</dbReference>
<evidence type="ECO:0000313" key="4">
    <source>
        <dbReference type="Proteomes" id="UP000053676"/>
    </source>
</evidence>
<dbReference type="InterPro" id="IPR050345">
    <property type="entry name" value="Aliph_Amidase/BUP"/>
</dbReference>
<dbReference type="Gene3D" id="3.60.110.10">
    <property type="entry name" value="Carbon-nitrogen hydrolase"/>
    <property type="match status" value="1"/>
</dbReference>
<accession>W2THE5</accession>
<dbReference type="AlphaFoldDB" id="W2THE5"/>
<protein>
    <recommendedName>
        <fullName evidence="2">CN hydrolase domain-containing protein</fullName>
    </recommendedName>
</protein>
<dbReference type="STRING" id="51031.W2THE5"/>
<dbReference type="OrthoDB" id="412018at2759"/>
<dbReference type="Pfam" id="PF00795">
    <property type="entry name" value="CN_hydrolase"/>
    <property type="match status" value="1"/>
</dbReference>
<keyword evidence="4" id="KW-1185">Reference proteome</keyword>
<evidence type="ECO:0000259" key="2">
    <source>
        <dbReference type="Pfam" id="PF00795"/>
    </source>
</evidence>
<feature type="domain" description="CN hydrolase" evidence="2">
    <location>
        <begin position="32"/>
        <end position="84"/>
    </location>
</feature>
<sequence length="179" mass="20126">MQTNKTGIYSGRVSAITCLPHLIRFAILTTGDKEPQVLAHRDFGHFYGSSYIAAPDGSRTPSLSRTKDGVLLAEIDLNLCRQTKDSWCFRMTQRLDMYAKLFEKAARSDYKPNINVYTDVLKSSLLLILILGPVWDLVLQNDSENAECSLQIHNPGAQIHRSIAWRDPVEVLKQSYGLA</sequence>
<dbReference type="KEGG" id="nai:NECAME_02160"/>
<gene>
    <name evidence="3" type="ORF">NECAME_02160</name>
</gene>